<evidence type="ECO:0000256" key="3">
    <source>
        <dbReference type="ARBA" id="ARBA00023027"/>
    </source>
</evidence>
<evidence type="ECO:0000256" key="4">
    <source>
        <dbReference type="RuleBase" id="RU003719"/>
    </source>
</evidence>
<accession>A0A1H1ZCL0</accession>
<dbReference type="EMBL" id="LT629772">
    <property type="protein sequence ID" value="SDT31373.1"/>
    <property type="molecule type" value="Genomic_DNA"/>
</dbReference>
<dbReference type="InterPro" id="IPR006140">
    <property type="entry name" value="D-isomer_DH_NAD-bd"/>
</dbReference>
<dbReference type="GO" id="GO:0016616">
    <property type="term" value="F:oxidoreductase activity, acting on the CH-OH group of donors, NAD or NADP as acceptor"/>
    <property type="evidence" value="ECO:0007669"/>
    <property type="project" value="InterPro"/>
</dbReference>
<dbReference type="CDD" id="cd12166">
    <property type="entry name" value="2-Hacid_dh_7"/>
    <property type="match status" value="1"/>
</dbReference>
<keyword evidence="3" id="KW-0520">NAD</keyword>
<gene>
    <name evidence="7" type="ORF">SAMN04489812_5131</name>
</gene>
<dbReference type="SUPFAM" id="SSF51735">
    <property type="entry name" value="NAD(P)-binding Rossmann-fold domains"/>
    <property type="match status" value="1"/>
</dbReference>
<dbReference type="Gene3D" id="3.40.50.720">
    <property type="entry name" value="NAD(P)-binding Rossmann-like Domain"/>
    <property type="match status" value="2"/>
</dbReference>
<dbReference type="AlphaFoldDB" id="A0A1H1ZCL0"/>
<evidence type="ECO:0000256" key="2">
    <source>
        <dbReference type="ARBA" id="ARBA00023002"/>
    </source>
</evidence>
<dbReference type="PANTHER" id="PTHR43333:SF1">
    <property type="entry name" value="D-ISOMER SPECIFIC 2-HYDROXYACID DEHYDROGENASE NAD-BINDING DOMAIN-CONTAINING PROTEIN"/>
    <property type="match status" value="1"/>
</dbReference>
<dbReference type="PANTHER" id="PTHR43333">
    <property type="entry name" value="2-HACID_DH_C DOMAIN-CONTAINING PROTEIN"/>
    <property type="match status" value="1"/>
</dbReference>
<reference evidence="7 8" key="1">
    <citation type="submission" date="2016-10" db="EMBL/GenBank/DDBJ databases">
        <authorList>
            <person name="de Groot N.N."/>
        </authorList>
    </citation>
    <scope>NUCLEOTIDE SEQUENCE [LARGE SCALE GENOMIC DNA]</scope>
    <source>
        <strain evidence="7 8">DSM 21800</strain>
    </source>
</reference>
<dbReference type="InterPro" id="IPR036291">
    <property type="entry name" value="NAD(P)-bd_dom_sf"/>
</dbReference>
<dbReference type="Pfam" id="PF02826">
    <property type="entry name" value="2-Hacid_dh_C"/>
    <property type="match status" value="1"/>
</dbReference>
<evidence type="ECO:0000259" key="6">
    <source>
        <dbReference type="Pfam" id="PF02826"/>
    </source>
</evidence>
<keyword evidence="8" id="KW-1185">Reference proteome</keyword>
<evidence type="ECO:0000256" key="1">
    <source>
        <dbReference type="ARBA" id="ARBA00005854"/>
    </source>
</evidence>
<proteinExistence type="inferred from homology"/>
<protein>
    <submittedName>
        <fullName evidence="7">Phosphoglycerate dehydrogenase</fullName>
    </submittedName>
</protein>
<dbReference type="Pfam" id="PF00389">
    <property type="entry name" value="2-Hacid_dh"/>
    <property type="match status" value="1"/>
</dbReference>
<feature type="domain" description="D-isomer specific 2-hydroxyacid dehydrogenase NAD-binding" evidence="6">
    <location>
        <begin position="112"/>
        <end position="289"/>
    </location>
</feature>
<dbReference type="InterPro" id="IPR006139">
    <property type="entry name" value="D-isomer_2_OHA_DH_cat_dom"/>
</dbReference>
<sequence>MSGESAIRMRVWLPYESEAEARRRLGELPDGIEIDIFNGGEPPASVDEVEFYVDPYLSTDRAAWERLATMPRLKVVQTLTAGFEHIQRYVPDGVTLCNAAGLHDASTAELAIALSLAVGRRLDEYARNQTTGDWQFGWGNSLADKRVTIIGYGHIGQAIERRLTGFEVGSITRVARSARTETNADGHPVPVQAIDDLPSILPDTDVLILIIPATPQTEKLIDAAALALLPDGAQLINVGRGKLVDTDALLAEAETGRITAGLDVTDPEPLPVDHRLWTTPGVLISPHVGGASSAFQPRADALTADQLRRYAAGDSLKNVIIKEEAMA</sequence>
<dbReference type="STRING" id="630515.SAMN04489812_5131"/>
<comment type="similarity">
    <text evidence="1 4">Belongs to the D-isomer specific 2-hydroxyacid dehydrogenase family.</text>
</comment>
<dbReference type="Proteomes" id="UP000199103">
    <property type="component" value="Chromosome I"/>
</dbReference>
<keyword evidence="2 4" id="KW-0560">Oxidoreductase</keyword>
<evidence type="ECO:0000313" key="8">
    <source>
        <dbReference type="Proteomes" id="UP000199103"/>
    </source>
</evidence>
<dbReference type="SUPFAM" id="SSF52283">
    <property type="entry name" value="Formate/glycerate dehydrogenase catalytic domain-like"/>
    <property type="match status" value="1"/>
</dbReference>
<organism evidence="7 8">
    <name type="scientific">Microlunatus soli</name>
    <dbReference type="NCBI Taxonomy" id="630515"/>
    <lineage>
        <taxon>Bacteria</taxon>
        <taxon>Bacillati</taxon>
        <taxon>Actinomycetota</taxon>
        <taxon>Actinomycetes</taxon>
        <taxon>Propionibacteriales</taxon>
        <taxon>Propionibacteriaceae</taxon>
        <taxon>Microlunatus</taxon>
    </lineage>
</organism>
<name>A0A1H1ZCL0_9ACTN</name>
<evidence type="ECO:0000259" key="5">
    <source>
        <dbReference type="Pfam" id="PF00389"/>
    </source>
</evidence>
<dbReference type="GO" id="GO:0051287">
    <property type="term" value="F:NAD binding"/>
    <property type="evidence" value="ECO:0007669"/>
    <property type="project" value="InterPro"/>
</dbReference>
<feature type="domain" description="D-isomer specific 2-hydroxyacid dehydrogenase catalytic" evidence="5">
    <location>
        <begin position="61"/>
        <end position="320"/>
    </location>
</feature>
<evidence type="ECO:0000313" key="7">
    <source>
        <dbReference type="EMBL" id="SDT31373.1"/>
    </source>
</evidence>